<accession>A0ABQ5SBE3</accession>
<dbReference type="EMBL" id="BSDZ01000040">
    <property type="protein sequence ID" value="GLI66769.1"/>
    <property type="molecule type" value="Genomic_DNA"/>
</dbReference>
<keyword evidence="3" id="KW-1185">Reference proteome</keyword>
<comment type="caution">
    <text evidence="2">The sequence shown here is derived from an EMBL/GenBank/DDBJ whole genome shotgun (WGS) entry which is preliminary data.</text>
</comment>
<dbReference type="Proteomes" id="UP001165090">
    <property type="component" value="Unassembled WGS sequence"/>
</dbReference>
<evidence type="ECO:0000256" key="1">
    <source>
        <dbReference type="SAM" id="MobiDB-lite"/>
    </source>
</evidence>
<reference evidence="2 3" key="1">
    <citation type="journal article" date="2023" name="IScience">
        <title>Expanded male sex-determining region conserved during the evolution of homothallism in the green alga Volvox.</title>
        <authorList>
            <person name="Yamamoto K."/>
            <person name="Matsuzaki R."/>
            <person name="Mahakham W."/>
            <person name="Heman W."/>
            <person name="Sekimoto H."/>
            <person name="Kawachi M."/>
            <person name="Minakuchi Y."/>
            <person name="Toyoda A."/>
            <person name="Nozaki H."/>
        </authorList>
    </citation>
    <scope>NUCLEOTIDE SEQUENCE [LARGE SCALE GENOMIC DNA]</scope>
    <source>
        <strain evidence="2 3">NIES-4468</strain>
    </source>
</reference>
<name>A0ABQ5SBE3_9CHLO</name>
<evidence type="ECO:0000313" key="2">
    <source>
        <dbReference type="EMBL" id="GLI66769.1"/>
    </source>
</evidence>
<feature type="region of interest" description="Disordered" evidence="1">
    <location>
        <begin position="1"/>
        <end position="54"/>
    </location>
</feature>
<organism evidence="2 3">
    <name type="scientific">Volvox africanus</name>
    <dbReference type="NCBI Taxonomy" id="51714"/>
    <lineage>
        <taxon>Eukaryota</taxon>
        <taxon>Viridiplantae</taxon>
        <taxon>Chlorophyta</taxon>
        <taxon>core chlorophytes</taxon>
        <taxon>Chlorophyceae</taxon>
        <taxon>CS clade</taxon>
        <taxon>Chlamydomonadales</taxon>
        <taxon>Volvocaceae</taxon>
        <taxon>Volvox</taxon>
    </lineage>
</organism>
<feature type="compositionally biased region" description="Basic and acidic residues" evidence="1">
    <location>
        <begin position="1"/>
        <end position="12"/>
    </location>
</feature>
<protein>
    <submittedName>
        <fullName evidence="2">Uncharacterized protein</fullName>
    </submittedName>
</protein>
<proteinExistence type="predicted"/>
<evidence type="ECO:0000313" key="3">
    <source>
        <dbReference type="Proteomes" id="UP001165090"/>
    </source>
</evidence>
<gene>
    <name evidence="2" type="ORF">VaNZ11_010738</name>
</gene>
<sequence>MESAQPRRDIVKDPVTNVAAVGSNSDNGSHHDREDAGDLPQIKAARSSIPKDNPDTQKLLKFIEDKYVTLKMEYAIQKWRMPSLPSFPPDWSIDVRAHSGQSARSMNCIS</sequence>